<dbReference type="InterPro" id="IPR050833">
    <property type="entry name" value="Poly_Biosynth_Transport"/>
</dbReference>
<dbReference type="EMBL" id="WUQX01000001">
    <property type="protein sequence ID" value="MXP76207.1"/>
    <property type="molecule type" value="Genomic_DNA"/>
</dbReference>
<feature type="transmembrane region" description="Helical" evidence="6">
    <location>
        <begin position="77"/>
        <end position="108"/>
    </location>
</feature>
<evidence type="ECO:0000256" key="5">
    <source>
        <dbReference type="ARBA" id="ARBA00023136"/>
    </source>
</evidence>
<keyword evidence="2" id="KW-1003">Cell membrane</keyword>
<feature type="transmembrane region" description="Helical" evidence="6">
    <location>
        <begin position="12"/>
        <end position="30"/>
    </location>
</feature>
<feature type="transmembrane region" description="Helical" evidence="6">
    <location>
        <begin position="206"/>
        <end position="224"/>
    </location>
</feature>
<feature type="transmembrane region" description="Helical" evidence="6">
    <location>
        <begin position="166"/>
        <end position="185"/>
    </location>
</feature>
<keyword evidence="4 6" id="KW-1133">Transmembrane helix</keyword>
<keyword evidence="8" id="KW-1185">Reference proteome</keyword>
<dbReference type="RefSeq" id="WP_159751365.1">
    <property type="nucleotide sequence ID" value="NZ_WUQX01000001.1"/>
</dbReference>
<protein>
    <recommendedName>
        <fullName evidence="9">Polysaccharide biosynthesis protein</fullName>
    </recommendedName>
</protein>
<dbReference type="PANTHER" id="PTHR30250:SF26">
    <property type="entry name" value="PSMA PROTEIN"/>
    <property type="match status" value="1"/>
</dbReference>
<feature type="transmembrane region" description="Helical" evidence="6">
    <location>
        <begin position="262"/>
        <end position="285"/>
    </location>
</feature>
<comment type="subcellular location">
    <subcellularLocation>
        <location evidence="1">Cell membrane</location>
        <topology evidence="1">Multi-pass membrane protein</topology>
    </subcellularLocation>
</comment>
<dbReference type="AlphaFoldDB" id="A0A7X3MH16"/>
<organism evidence="7 8">
    <name type="scientific">Sporofaciens musculi</name>
    <dbReference type="NCBI Taxonomy" id="2681861"/>
    <lineage>
        <taxon>Bacteria</taxon>
        <taxon>Bacillati</taxon>
        <taxon>Bacillota</taxon>
        <taxon>Clostridia</taxon>
        <taxon>Lachnospirales</taxon>
        <taxon>Lachnospiraceae</taxon>
        <taxon>Sporofaciens</taxon>
    </lineage>
</organism>
<accession>A0A7X3MH16</accession>
<reference evidence="7 8" key="1">
    <citation type="submission" date="2019-12" db="EMBL/GenBank/DDBJ databases">
        <title>Sporaefaciens musculi gen. nov., sp. nov., a novel bacterium isolated from the caecum of an obese mouse.</title>
        <authorList>
            <person name="Rasmussen T.S."/>
            <person name="Streidl T."/>
            <person name="Hitch T.C.A."/>
            <person name="Wortmann E."/>
            <person name="Deptula P."/>
            <person name="Hansen M."/>
            <person name="Nielsen D.S."/>
            <person name="Clavel T."/>
            <person name="Vogensen F.K."/>
        </authorList>
    </citation>
    <scope>NUCLEOTIDE SEQUENCE [LARGE SCALE GENOMIC DNA]</scope>
    <source>
        <strain evidence="7 8">WCA-9-b2</strain>
    </source>
</reference>
<gene>
    <name evidence="7" type="ORF">GN277_12630</name>
</gene>
<dbReference type="PANTHER" id="PTHR30250">
    <property type="entry name" value="PST FAMILY PREDICTED COLANIC ACID TRANSPORTER"/>
    <property type="match status" value="1"/>
</dbReference>
<feature type="transmembrane region" description="Helical" evidence="6">
    <location>
        <begin position="137"/>
        <end position="154"/>
    </location>
</feature>
<proteinExistence type="predicted"/>
<evidence type="ECO:0008006" key="9">
    <source>
        <dbReference type="Google" id="ProtNLM"/>
    </source>
</evidence>
<dbReference type="GO" id="GO:0005886">
    <property type="term" value="C:plasma membrane"/>
    <property type="evidence" value="ECO:0007669"/>
    <property type="project" value="UniProtKB-SubCell"/>
</dbReference>
<feature type="transmembrane region" description="Helical" evidence="6">
    <location>
        <begin position="291"/>
        <end position="313"/>
    </location>
</feature>
<evidence type="ECO:0000256" key="4">
    <source>
        <dbReference type="ARBA" id="ARBA00022989"/>
    </source>
</evidence>
<evidence type="ECO:0000256" key="6">
    <source>
        <dbReference type="SAM" id="Phobius"/>
    </source>
</evidence>
<comment type="caution">
    <text evidence="7">The sequence shown here is derived from an EMBL/GenBank/DDBJ whole genome shotgun (WGS) entry which is preliminary data.</text>
</comment>
<evidence type="ECO:0000313" key="7">
    <source>
        <dbReference type="EMBL" id="MXP76207.1"/>
    </source>
</evidence>
<evidence type="ECO:0000256" key="1">
    <source>
        <dbReference type="ARBA" id="ARBA00004651"/>
    </source>
</evidence>
<sequence length="331" mass="37635">MIALITTHSYISYMLIQIICTIFSNYILRIKAKRRFELINTKVKPLSKSEIKGIMSNAMSMLSIKIGQTVITSTDNLVISALLSTVLVGIYGNYSMIISVLLSTTFVLENSVMASIGNLCTDNNDVQKYSVFKKIRCGYSCLYGVMCSCLVALLNPFIELWLGRKYLLSFYIVILVVLNFYLLGIRQPLEAYIYADGLFRHFRVKPWAEAIINLTVSIVLAQNLGIAGVFMGTAISHFLTTFWFDAYIVYKYSFGKKLVEYMKLYLVNITWTVISVAVSCVLFNYIYDRTILSFILSAMAVFIASVGICYIFNCRNDEFNELRKRLLKGKN</sequence>
<evidence type="ECO:0000256" key="3">
    <source>
        <dbReference type="ARBA" id="ARBA00022692"/>
    </source>
</evidence>
<evidence type="ECO:0000313" key="8">
    <source>
        <dbReference type="Proteomes" id="UP000460412"/>
    </source>
</evidence>
<evidence type="ECO:0000256" key="2">
    <source>
        <dbReference type="ARBA" id="ARBA00022475"/>
    </source>
</evidence>
<dbReference type="Proteomes" id="UP000460412">
    <property type="component" value="Unassembled WGS sequence"/>
</dbReference>
<keyword evidence="5 6" id="KW-0472">Membrane</keyword>
<name>A0A7X3MH16_9FIRM</name>
<keyword evidence="3 6" id="KW-0812">Transmembrane</keyword>
<feature type="transmembrane region" description="Helical" evidence="6">
    <location>
        <begin position="230"/>
        <end position="250"/>
    </location>
</feature>